<name>A0A6G0WKZ0_9STRA</name>
<evidence type="ECO:0000313" key="1">
    <source>
        <dbReference type="EMBL" id="KAF0727921.1"/>
    </source>
</evidence>
<reference evidence="1 2" key="1">
    <citation type="submission" date="2019-07" db="EMBL/GenBank/DDBJ databases">
        <title>Genomics analysis of Aphanomyces spp. identifies a new class of oomycete effector associated with host adaptation.</title>
        <authorList>
            <person name="Gaulin E."/>
        </authorList>
    </citation>
    <scope>NUCLEOTIDE SEQUENCE [LARGE SCALE GENOMIC DNA]</scope>
    <source>
        <strain evidence="1 2">ATCC 201684</strain>
    </source>
</reference>
<evidence type="ECO:0000313" key="2">
    <source>
        <dbReference type="Proteomes" id="UP000481153"/>
    </source>
</evidence>
<protein>
    <submittedName>
        <fullName evidence="1">Uncharacterized protein</fullName>
    </submittedName>
</protein>
<dbReference type="AlphaFoldDB" id="A0A6G0WKZ0"/>
<sequence length="159" mass="18126">MSEARQLQSHMQAAVLDMVRLYNLTLPTAENSYLYQSLNWTLFDTPLQGRLIRRRDISYVEVCALPLLSPLKSTCSIKKSLKSKGEKHYILSMTSTEIPGVDDLEHKYGIVRGELLHSGFLFIETDRPGVQEFLSMHHNRPNEDPPLKNGLSTIVQRLS</sequence>
<dbReference type="EMBL" id="VJMJ01000185">
    <property type="protein sequence ID" value="KAF0727921.1"/>
    <property type="molecule type" value="Genomic_DNA"/>
</dbReference>
<gene>
    <name evidence="1" type="ORF">Ae201684_014148</name>
</gene>
<dbReference type="Proteomes" id="UP000481153">
    <property type="component" value="Unassembled WGS sequence"/>
</dbReference>
<proteinExistence type="predicted"/>
<keyword evidence="2" id="KW-1185">Reference proteome</keyword>
<organism evidence="1 2">
    <name type="scientific">Aphanomyces euteiches</name>
    <dbReference type="NCBI Taxonomy" id="100861"/>
    <lineage>
        <taxon>Eukaryota</taxon>
        <taxon>Sar</taxon>
        <taxon>Stramenopiles</taxon>
        <taxon>Oomycota</taxon>
        <taxon>Saprolegniomycetes</taxon>
        <taxon>Saprolegniales</taxon>
        <taxon>Verrucalvaceae</taxon>
        <taxon>Aphanomyces</taxon>
    </lineage>
</organism>
<accession>A0A6G0WKZ0</accession>
<comment type="caution">
    <text evidence="1">The sequence shown here is derived from an EMBL/GenBank/DDBJ whole genome shotgun (WGS) entry which is preliminary data.</text>
</comment>